<reference evidence="3" key="1">
    <citation type="submission" date="2012-02" db="EMBL/GenBank/DDBJ databases">
        <title>Genome sequencing of Giardia lamblia Genotypes A2 and B isolates (DH and GS) and comparative analysis with the genomes of Genotypes A1 and E (WB and Pig).</title>
        <authorList>
            <person name="Adam R."/>
            <person name="Dahlstrom E."/>
            <person name="Martens C."/>
            <person name="Bruno D."/>
            <person name="Barbian K."/>
            <person name="Porcella S.F."/>
            <person name="Nash T."/>
        </authorList>
    </citation>
    <scope>NUCLEOTIDE SEQUENCE</scope>
    <source>
        <strain evidence="3">GS</strain>
    </source>
</reference>
<dbReference type="VEuPathDB" id="GiardiaDB:GL50581_101"/>
<accession>V6TST8</accession>
<evidence type="ECO:0000313" key="2">
    <source>
        <dbReference type="EMBL" id="ESU40090.1"/>
    </source>
</evidence>
<feature type="non-terminal residue" evidence="2">
    <location>
        <position position="1"/>
    </location>
</feature>
<dbReference type="InterPro" id="IPR027417">
    <property type="entry name" value="P-loop_NTPase"/>
</dbReference>
<dbReference type="PRINTS" id="PR00449">
    <property type="entry name" value="RASTRNSFRMNG"/>
</dbReference>
<dbReference type="VEuPathDB" id="GiardiaDB:DHA2_151656"/>
<organism evidence="2 3">
    <name type="scientific">Giardia intestinalis</name>
    <name type="common">Giardia lamblia</name>
    <dbReference type="NCBI Taxonomy" id="5741"/>
    <lineage>
        <taxon>Eukaryota</taxon>
        <taxon>Metamonada</taxon>
        <taxon>Diplomonadida</taxon>
        <taxon>Hexamitidae</taxon>
        <taxon>Giardiinae</taxon>
        <taxon>Giardia</taxon>
    </lineage>
</organism>
<dbReference type="PANTHER" id="PTHR32046">
    <property type="entry name" value="G DOMAIN-CONTAINING PROTEIN"/>
    <property type="match status" value="1"/>
</dbReference>
<protein>
    <submittedName>
        <fullName evidence="2">Transporter</fullName>
    </submittedName>
</protein>
<gene>
    <name evidence="2" type="ORF">GSB_155127</name>
</gene>
<dbReference type="Proteomes" id="UP000018040">
    <property type="component" value="Unassembled WGS sequence"/>
</dbReference>
<feature type="domain" description="Septin-type G" evidence="1">
    <location>
        <begin position="33"/>
        <end position="144"/>
    </location>
</feature>
<dbReference type="AlphaFoldDB" id="V6TST8"/>
<reference evidence="2 3" key="2">
    <citation type="journal article" date="2013" name="Genome Biol. Evol.">
        <title>Genome sequencing of Giardia lamblia genotypes A2 and B isolates (DH and GS) and comparative analysis with the genomes of genotypes A1 and E (WB and Pig).</title>
        <authorList>
            <person name="Adam R.D."/>
            <person name="Dahlstrom E.W."/>
            <person name="Martens C.A."/>
            <person name="Bruno D.P."/>
            <person name="Barbian K.D."/>
            <person name="Ricklefs S.M."/>
            <person name="Hernandez M.M."/>
            <person name="Narla N.P."/>
            <person name="Patel R.B."/>
            <person name="Porcella S.F."/>
            <person name="Nash T.E."/>
        </authorList>
    </citation>
    <scope>NUCLEOTIDE SEQUENCE [LARGE SCALE GENOMIC DNA]</scope>
    <source>
        <strain evidence="2 3">GS</strain>
    </source>
</reference>
<sequence>VSNALAEASAARRVVEHTTLKPTSIPPTTPIRELSILLIGESGVGKSTLINMFALCSRFSELREIPLANMSWPTPVRFVFDGVNVSTKGAGTKISGGSDTQVSQDYRFAYTLDGSSIHICVIDTPGIGDTRGLEKDAENMRNVIKHLS</sequence>
<proteinExistence type="predicted"/>
<dbReference type="InterPro" id="IPR025662">
    <property type="entry name" value="Sigma_54_int_dom_ATP-bd_1"/>
</dbReference>
<dbReference type="PANTHER" id="PTHR32046:SF11">
    <property type="entry name" value="IMMUNE-ASSOCIATED NUCLEOTIDE-BINDING PROTEIN 10-LIKE"/>
    <property type="match status" value="1"/>
</dbReference>
<dbReference type="GO" id="GO:0005525">
    <property type="term" value="F:GTP binding"/>
    <property type="evidence" value="ECO:0007669"/>
    <property type="project" value="InterPro"/>
</dbReference>
<comment type="caution">
    <text evidence="2">The sequence shown here is derived from an EMBL/GenBank/DDBJ whole genome shotgun (WGS) entry which is preliminary data.</text>
</comment>
<dbReference type="InterPro" id="IPR030379">
    <property type="entry name" value="G_SEPTIN_dom"/>
</dbReference>
<dbReference type="EMBL" id="AHHH01000329">
    <property type="protein sequence ID" value="ESU40090.1"/>
    <property type="molecule type" value="Genomic_DNA"/>
</dbReference>
<dbReference type="VEuPathDB" id="GiardiaDB:QR46_4838"/>
<dbReference type="OrthoDB" id="2386367at2759"/>
<dbReference type="Gene3D" id="3.40.50.300">
    <property type="entry name" value="P-loop containing nucleotide triphosphate hydrolases"/>
    <property type="match status" value="1"/>
</dbReference>
<dbReference type="PROSITE" id="PS00675">
    <property type="entry name" value="SIGMA54_INTERACT_1"/>
    <property type="match status" value="1"/>
</dbReference>
<evidence type="ECO:0000259" key="1">
    <source>
        <dbReference type="Pfam" id="PF00735"/>
    </source>
</evidence>
<evidence type="ECO:0000313" key="3">
    <source>
        <dbReference type="Proteomes" id="UP000018040"/>
    </source>
</evidence>
<dbReference type="Pfam" id="PF00735">
    <property type="entry name" value="Septin"/>
    <property type="match status" value="1"/>
</dbReference>
<name>V6TST8_GIAIN</name>
<dbReference type="VEuPathDB" id="GiardiaDB:GL50803_0014997"/>
<dbReference type="SUPFAM" id="SSF52540">
    <property type="entry name" value="P-loop containing nucleoside triphosphate hydrolases"/>
    <property type="match status" value="1"/>
</dbReference>